<dbReference type="PANTHER" id="PTHR46078:SF4">
    <property type="entry name" value="FORKHEAD BOX J2"/>
    <property type="match status" value="1"/>
</dbReference>
<reference evidence="5 6" key="1">
    <citation type="journal article" date="2019" name="Genome Biol. Evol.">
        <title>Whole-Genome Sequencing of the Giant Devil Catfish, Bagarius yarrelli.</title>
        <authorList>
            <person name="Jiang W."/>
            <person name="Lv Y."/>
            <person name="Cheng L."/>
            <person name="Yang K."/>
            <person name="Chao B."/>
            <person name="Wang X."/>
            <person name="Li Y."/>
            <person name="Pan X."/>
            <person name="You X."/>
            <person name="Zhang Y."/>
            <person name="Yang J."/>
            <person name="Li J."/>
            <person name="Zhang X."/>
            <person name="Liu S."/>
            <person name="Sun C."/>
            <person name="Yang J."/>
            <person name="Shi Q."/>
        </authorList>
    </citation>
    <scope>NUCLEOTIDE SEQUENCE [LARGE SCALE GENOMIC DNA]</scope>
    <source>
        <strain evidence="5">JWS20170419001</strain>
        <tissue evidence="5">Muscle</tissue>
    </source>
</reference>
<dbReference type="GO" id="GO:0005634">
    <property type="term" value="C:nucleus"/>
    <property type="evidence" value="ECO:0007669"/>
    <property type="project" value="TreeGrafter"/>
</dbReference>
<feature type="region of interest" description="Disordered" evidence="4">
    <location>
        <begin position="204"/>
        <end position="280"/>
    </location>
</feature>
<dbReference type="EMBL" id="VCAZ01000096">
    <property type="protein sequence ID" value="TSR75274.1"/>
    <property type="molecule type" value="Genomic_DNA"/>
</dbReference>
<accession>A0A556V1P6</accession>
<dbReference type="OrthoDB" id="10029558at2759"/>
<keyword evidence="1" id="KW-0805">Transcription regulation</keyword>
<evidence type="ECO:0000256" key="2">
    <source>
        <dbReference type="ARBA" id="ARBA00023163"/>
    </source>
</evidence>
<comment type="caution">
    <text evidence="5">The sequence shown here is derived from an EMBL/GenBank/DDBJ whole genome shotgun (WGS) entry which is preliminary data.</text>
</comment>
<dbReference type="PANTHER" id="PTHR46078">
    <property type="entry name" value="FORKHEAD BOX PROTEIN J2 FAMILY MEMBER"/>
    <property type="match status" value="1"/>
</dbReference>
<dbReference type="Proteomes" id="UP000319801">
    <property type="component" value="Unassembled WGS sequence"/>
</dbReference>
<dbReference type="GO" id="GO:0000978">
    <property type="term" value="F:RNA polymerase II cis-regulatory region sequence-specific DNA binding"/>
    <property type="evidence" value="ECO:0007669"/>
    <property type="project" value="TreeGrafter"/>
</dbReference>
<keyword evidence="6" id="KW-1185">Reference proteome</keyword>
<sequence length="292" mass="31847">MSPDLPKCVYVCANYFSPDCLINEADATSLLGIPGDIAPLHTPTLPPLSPQPCPSTNPPPHMVTSVNAGANFTPNMNPSFLSNQNPQANADSDRLLHNNVIPADRFSSAESLRESFRIASGLDWSNIDLTNHPDLLESMRQAELCDWALDPAVFNSLCDSLNRFFTHRGIIGSTPSNLSSLNQMISPLSNMHPVPHLTLAHLTQPSPLSLPPQLPHCSGTPSVQSHRKTLTSQSHSQNSLRNFEAQPAASVPLPSNAIPVQPLTPRNRPPMKQLHSNSEEIQDDFDWDSLIV</sequence>
<keyword evidence="2" id="KW-0804">Transcription</keyword>
<gene>
    <name evidence="5" type="ORF">Baya_11868</name>
</gene>
<proteinExistence type="predicted"/>
<evidence type="ECO:0000313" key="6">
    <source>
        <dbReference type="Proteomes" id="UP000319801"/>
    </source>
</evidence>
<evidence type="ECO:0000256" key="3">
    <source>
        <dbReference type="ARBA" id="ARBA00023242"/>
    </source>
</evidence>
<evidence type="ECO:0000313" key="5">
    <source>
        <dbReference type="EMBL" id="TSR75274.1"/>
    </source>
</evidence>
<feature type="compositionally biased region" description="Polar residues" evidence="4">
    <location>
        <begin position="219"/>
        <end position="241"/>
    </location>
</feature>
<evidence type="ECO:0000256" key="4">
    <source>
        <dbReference type="SAM" id="MobiDB-lite"/>
    </source>
</evidence>
<dbReference type="AlphaFoldDB" id="A0A556V1P6"/>
<dbReference type="GO" id="GO:0000981">
    <property type="term" value="F:DNA-binding transcription factor activity, RNA polymerase II-specific"/>
    <property type="evidence" value="ECO:0007669"/>
    <property type="project" value="TreeGrafter"/>
</dbReference>
<dbReference type="InterPro" id="IPR045912">
    <property type="entry name" value="FOXJ2/3-like"/>
</dbReference>
<keyword evidence="3" id="KW-0539">Nucleus</keyword>
<organism evidence="5 6">
    <name type="scientific">Bagarius yarrelli</name>
    <name type="common">Goonch</name>
    <name type="synonym">Bagrus yarrelli</name>
    <dbReference type="NCBI Taxonomy" id="175774"/>
    <lineage>
        <taxon>Eukaryota</taxon>
        <taxon>Metazoa</taxon>
        <taxon>Chordata</taxon>
        <taxon>Craniata</taxon>
        <taxon>Vertebrata</taxon>
        <taxon>Euteleostomi</taxon>
        <taxon>Actinopterygii</taxon>
        <taxon>Neopterygii</taxon>
        <taxon>Teleostei</taxon>
        <taxon>Ostariophysi</taxon>
        <taxon>Siluriformes</taxon>
        <taxon>Sisoridae</taxon>
        <taxon>Sisorinae</taxon>
        <taxon>Bagarius</taxon>
    </lineage>
</organism>
<name>A0A556V1P6_BAGYA</name>
<protein>
    <submittedName>
        <fullName evidence="5">Forkhead box protein J3</fullName>
    </submittedName>
</protein>
<evidence type="ECO:0000256" key="1">
    <source>
        <dbReference type="ARBA" id="ARBA00023015"/>
    </source>
</evidence>